<evidence type="ECO:0000313" key="3">
    <source>
        <dbReference type="Proteomes" id="UP000694892"/>
    </source>
</evidence>
<accession>A0A974HNL3</accession>
<evidence type="ECO:0000256" key="1">
    <source>
        <dbReference type="SAM" id="MobiDB-lite"/>
    </source>
</evidence>
<protein>
    <submittedName>
        <fullName evidence="2">Uncharacterized protein</fullName>
    </submittedName>
</protein>
<name>A0A974HNL3_XENLA</name>
<dbReference type="Proteomes" id="UP000694892">
    <property type="component" value="Chromosome 4L"/>
</dbReference>
<dbReference type="AlphaFoldDB" id="A0A974HNL3"/>
<evidence type="ECO:0000313" key="2">
    <source>
        <dbReference type="EMBL" id="OCT84213.1"/>
    </source>
</evidence>
<gene>
    <name evidence="2" type="ORF">XELAEV_18022354mg</name>
</gene>
<organism evidence="2 3">
    <name type="scientific">Xenopus laevis</name>
    <name type="common">African clawed frog</name>
    <dbReference type="NCBI Taxonomy" id="8355"/>
    <lineage>
        <taxon>Eukaryota</taxon>
        <taxon>Metazoa</taxon>
        <taxon>Chordata</taxon>
        <taxon>Craniata</taxon>
        <taxon>Vertebrata</taxon>
        <taxon>Euteleostomi</taxon>
        <taxon>Amphibia</taxon>
        <taxon>Batrachia</taxon>
        <taxon>Anura</taxon>
        <taxon>Pipoidea</taxon>
        <taxon>Pipidae</taxon>
        <taxon>Xenopodinae</taxon>
        <taxon>Xenopus</taxon>
        <taxon>Xenopus</taxon>
    </lineage>
</organism>
<dbReference type="EMBL" id="CM004472">
    <property type="protein sequence ID" value="OCT84213.1"/>
    <property type="molecule type" value="Genomic_DNA"/>
</dbReference>
<feature type="region of interest" description="Disordered" evidence="1">
    <location>
        <begin position="33"/>
        <end position="74"/>
    </location>
</feature>
<proteinExistence type="predicted"/>
<reference evidence="3" key="1">
    <citation type="journal article" date="2016" name="Nature">
        <title>Genome evolution in the allotetraploid frog Xenopus laevis.</title>
        <authorList>
            <person name="Session A.M."/>
            <person name="Uno Y."/>
            <person name="Kwon T."/>
            <person name="Chapman J.A."/>
            <person name="Toyoda A."/>
            <person name="Takahashi S."/>
            <person name="Fukui A."/>
            <person name="Hikosaka A."/>
            <person name="Suzuki A."/>
            <person name="Kondo M."/>
            <person name="van Heeringen S.J."/>
            <person name="Quigley I."/>
            <person name="Heinz S."/>
            <person name="Ogino H."/>
            <person name="Ochi H."/>
            <person name="Hellsten U."/>
            <person name="Lyons J.B."/>
            <person name="Simakov O."/>
            <person name="Putnam N."/>
            <person name="Stites J."/>
            <person name="Kuroki Y."/>
            <person name="Tanaka T."/>
            <person name="Michiue T."/>
            <person name="Watanabe M."/>
            <person name="Bogdanovic O."/>
            <person name="Lister R."/>
            <person name="Georgiou G."/>
            <person name="Paranjpe S.S."/>
            <person name="van Kruijsbergen I."/>
            <person name="Shu S."/>
            <person name="Carlson J."/>
            <person name="Kinoshita T."/>
            <person name="Ohta Y."/>
            <person name="Mawaribuchi S."/>
            <person name="Jenkins J."/>
            <person name="Grimwood J."/>
            <person name="Schmutz J."/>
            <person name="Mitros T."/>
            <person name="Mozaffari S.V."/>
            <person name="Suzuki Y."/>
            <person name="Haramoto Y."/>
            <person name="Yamamoto T.S."/>
            <person name="Takagi C."/>
            <person name="Heald R."/>
            <person name="Miller K."/>
            <person name="Haudenschild C."/>
            <person name="Kitzman J."/>
            <person name="Nakayama T."/>
            <person name="Izutsu Y."/>
            <person name="Robert J."/>
            <person name="Fortriede J."/>
            <person name="Burns K."/>
            <person name="Lotay V."/>
            <person name="Karimi K."/>
            <person name="Yasuoka Y."/>
            <person name="Dichmann D.S."/>
            <person name="Flajnik M.F."/>
            <person name="Houston D.W."/>
            <person name="Shendure J."/>
            <person name="DuPasquier L."/>
            <person name="Vize P.D."/>
            <person name="Zorn A.M."/>
            <person name="Ito M."/>
            <person name="Marcotte E.M."/>
            <person name="Wallingford J.B."/>
            <person name="Ito Y."/>
            <person name="Asashima M."/>
            <person name="Ueno N."/>
            <person name="Matsuda Y."/>
            <person name="Veenstra G.J."/>
            <person name="Fujiyama A."/>
            <person name="Harland R.M."/>
            <person name="Taira M."/>
            <person name="Rokhsar D.S."/>
        </authorList>
    </citation>
    <scope>NUCLEOTIDE SEQUENCE [LARGE SCALE GENOMIC DNA]</scope>
    <source>
        <strain evidence="3">J</strain>
    </source>
</reference>
<sequence>MTSLETSYGDITHSKSFLHNLWEANIIGRGVTTRGTRGAIAPGSAPSRPSGRCTDAKVHRKTASGGGVLAARPTAGPDCPIVESSAQFAEMNNLPPIEIAER</sequence>